<dbReference type="AlphaFoldDB" id="Q0RMD3"/>
<reference evidence="1 2" key="1">
    <citation type="journal article" date="2007" name="Genome Res.">
        <title>Genome characteristics of facultatively symbiotic Frankia sp. strains reflect host range and host plant biogeography.</title>
        <authorList>
            <person name="Normand P."/>
            <person name="Lapierre P."/>
            <person name="Tisa L.S."/>
            <person name="Gogarten J.P."/>
            <person name="Alloisio N."/>
            <person name="Bagnarol E."/>
            <person name="Bassi C.A."/>
            <person name="Berry A.M."/>
            <person name="Bickhart D.M."/>
            <person name="Choisne N."/>
            <person name="Couloux A."/>
            <person name="Cournoyer B."/>
            <person name="Cruveiller S."/>
            <person name="Daubin V."/>
            <person name="Demange N."/>
            <person name="Francino M.P."/>
            <person name="Goltsman E."/>
            <person name="Huang Y."/>
            <person name="Kopp O.R."/>
            <person name="Labarre L."/>
            <person name="Lapidus A."/>
            <person name="Lavire C."/>
            <person name="Marechal J."/>
            <person name="Martinez M."/>
            <person name="Mastronunzio J.E."/>
            <person name="Mullin B.C."/>
            <person name="Niemann J."/>
            <person name="Pujic P."/>
            <person name="Rawnsley T."/>
            <person name="Rouy Z."/>
            <person name="Schenowitz C."/>
            <person name="Sellstedt A."/>
            <person name="Tavares F."/>
            <person name="Tomkins J.P."/>
            <person name="Vallenet D."/>
            <person name="Valverde C."/>
            <person name="Wall L.G."/>
            <person name="Wang Y."/>
            <person name="Medigue C."/>
            <person name="Benson D.R."/>
        </authorList>
    </citation>
    <scope>NUCLEOTIDE SEQUENCE [LARGE SCALE GENOMIC DNA]</scope>
    <source>
        <strain evidence="2">DSM 45986 / CECT 9034 / ACN14a</strain>
    </source>
</reference>
<dbReference type="HOGENOM" id="CLU_1842185_0_0_11"/>
<evidence type="ECO:0000313" key="1">
    <source>
        <dbReference type="EMBL" id="CAJ61318.1"/>
    </source>
</evidence>
<proteinExistence type="predicted"/>
<organism evidence="1 2">
    <name type="scientific">Frankia alni (strain DSM 45986 / CECT 9034 / ACN14a)</name>
    <dbReference type="NCBI Taxonomy" id="326424"/>
    <lineage>
        <taxon>Bacteria</taxon>
        <taxon>Bacillati</taxon>
        <taxon>Actinomycetota</taxon>
        <taxon>Actinomycetes</taxon>
        <taxon>Frankiales</taxon>
        <taxon>Frankiaceae</taxon>
        <taxon>Frankia</taxon>
    </lineage>
</organism>
<gene>
    <name evidence="1" type="ordered locus">FRAAL2672</name>
</gene>
<evidence type="ECO:0000313" key="2">
    <source>
        <dbReference type="Proteomes" id="UP000000657"/>
    </source>
</evidence>
<dbReference type="EMBL" id="CT573213">
    <property type="protein sequence ID" value="CAJ61318.1"/>
    <property type="molecule type" value="Genomic_DNA"/>
</dbReference>
<dbReference type="STRING" id="326424.FRAAL2672"/>
<accession>Q0RMD3</accession>
<keyword evidence="2" id="KW-1185">Reference proteome</keyword>
<protein>
    <submittedName>
        <fullName evidence="1">Uncharacterized protein</fullName>
    </submittedName>
</protein>
<name>Q0RMD3_FRAAA</name>
<dbReference type="KEGG" id="fal:FRAAL2672"/>
<dbReference type="Proteomes" id="UP000000657">
    <property type="component" value="Chromosome"/>
</dbReference>
<sequence length="139" mass="15500">MPNPAGQAEFFVSLTGPVGREVYRRGTVLLVAARRQVGVAVPDPLGRARDRRVGQLRDSLTIQSIASPLGPSVRVGSADPIALLHHEGSRPHTIFPRRRDGVLHFYWPQRNTWVFLRKVNHPGTAPNRYLSDNLHLTIT</sequence>